<evidence type="ECO:0000313" key="3">
    <source>
        <dbReference type="Proteomes" id="UP000002139"/>
    </source>
</evidence>
<reference evidence="2 3" key="1">
    <citation type="journal article" date="2007" name="Nat. Biotechnol.">
        <title>Complete genome sequence of the myxobacterium Sorangium cellulosum.</title>
        <authorList>
            <person name="Schneiker S."/>
            <person name="Perlova O."/>
            <person name="Kaiser O."/>
            <person name="Gerth K."/>
            <person name="Alici A."/>
            <person name="Altmeyer M.O."/>
            <person name="Bartels D."/>
            <person name="Bekel T."/>
            <person name="Beyer S."/>
            <person name="Bode E."/>
            <person name="Bode H.B."/>
            <person name="Bolten C.J."/>
            <person name="Choudhuri J.V."/>
            <person name="Doss S."/>
            <person name="Elnakady Y.A."/>
            <person name="Frank B."/>
            <person name="Gaigalat L."/>
            <person name="Goesmann A."/>
            <person name="Groeger C."/>
            <person name="Gross F."/>
            <person name="Jelsbak L."/>
            <person name="Jelsbak L."/>
            <person name="Kalinowski J."/>
            <person name="Kegler C."/>
            <person name="Knauber T."/>
            <person name="Konietzny S."/>
            <person name="Kopp M."/>
            <person name="Krause L."/>
            <person name="Krug D."/>
            <person name="Linke B."/>
            <person name="Mahmud T."/>
            <person name="Martinez-Arias R."/>
            <person name="McHardy A.C."/>
            <person name="Merai M."/>
            <person name="Meyer F."/>
            <person name="Mormann S."/>
            <person name="Munoz-Dorado J."/>
            <person name="Perez J."/>
            <person name="Pradella S."/>
            <person name="Rachid S."/>
            <person name="Raddatz G."/>
            <person name="Rosenau F."/>
            <person name="Rueckert C."/>
            <person name="Sasse F."/>
            <person name="Scharfe M."/>
            <person name="Schuster S.C."/>
            <person name="Suen G."/>
            <person name="Treuner-Lange A."/>
            <person name="Velicer G.J."/>
            <person name="Vorholter F.-J."/>
            <person name="Weissman K.J."/>
            <person name="Welch R.D."/>
            <person name="Wenzel S.C."/>
            <person name="Whitworth D.E."/>
            <person name="Wilhelm S."/>
            <person name="Wittmann C."/>
            <person name="Bloecker H."/>
            <person name="Puehler A."/>
            <person name="Mueller R."/>
        </authorList>
    </citation>
    <scope>NUCLEOTIDE SEQUENCE [LARGE SCALE GENOMIC DNA]</scope>
    <source>
        <strain evidence="3">So ce56</strain>
    </source>
</reference>
<dbReference type="InterPro" id="IPR049369">
    <property type="entry name" value="BF1531-like_N"/>
</dbReference>
<dbReference type="eggNOG" id="COG3882">
    <property type="taxonomic scope" value="Bacteria"/>
</dbReference>
<dbReference type="InterPro" id="IPR023214">
    <property type="entry name" value="HAD_sf"/>
</dbReference>
<dbReference type="EMBL" id="AM746676">
    <property type="protein sequence ID" value="CAN98391.1"/>
    <property type="molecule type" value="Genomic_DNA"/>
</dbReference>
<gene>
    <name evidence="2" type="ordered locus">sce8221</name>
</gene>
<dbReference type="InterPro" id="IPR010033">
    <property type="entry name" value="HAD_SF_ppase_IIIC"/>
</dbReference>
<dbReference type="AlphaFoldDB" id="A9FN49"/>
<dbReference type="RefSeq" id="WP_012240830.1">
    <property type="nucleotide sequence ID" value="NC_010162.1"/>
</dbReference>
<dbReference type="GO" id="GO:0016788">
    <property type="term" value="F:hydrolase activity, acting on ester bonds"/>
    <property type="evidence" value="ECO:0007669"/>
    <property type="project" value="UniProtKB-ARBA"/>
</dbReference>
<dbReference type="HOGENOM" id="CLU_018095_1_0_7"/>
<dbReference type="Proteomes" id="UP000002139">
    <property type="component" value="Chromosome"/>
</dbReference>
<proteinExistence type="predicted"/>
<dbReference type="KEGG" id="scl:sce8221"/>
<evidence type="ECO:0000313" key="2">
    <source>
        <dbReference type="EMBL" id="CAN98391.1"/>
    </source>
</evidence>
<sequence length="572" mass="64125">MKTFDELRRLAKRPSPEFRRVRLAVLADSAAQLYALALRGEAADRRLSLAVLEGEFDQIDQAILDPSSELRRSRPEFVVVWRSAERLLSAFRALPSTERASFADRHVAHVRRLADALAESTSARILHVNVPEIDDGVFGSFANKIPSSWVHQLRRINVLLMELASSRDDFFLLDLALLFAEHGRAAAEDRRLAVTARMALGVDFLPVFAERTLDVVDAILGRARKCLVLDLDNTLWGGIAAEDGLPGIELGELGLGPAFTEIQCWAKELERRGVVLAVSSKNEERVAREVFDRHPDMVLRLEDIAVFCAGWESKVDHLRHIQSVIGIGFDGMVFLDDSAVERAAVRAALPEVCVPELPADPVEVMPFLRRLNLFEAASFTGEDARRTAYYREESQRRALQGPSGAPEDFLRGLEMTAKVEGFTPFNLPRVAQLTQRSNQFNLRTVRHAEGDLRRISGSAGHLPFAFSLEDRFGAYGLVSVVILEAQGEAMFVDTWLMSCRVLKRGLENFVLDVLVEAARGRGARGIIGEHLPTPKNALVRDHYATLGFERRGDLWYLDLETYRPREHFIRRA</sequence>
<organism evidence="2 3">
    <name type="scientific">Sorangium cellulosum (strain So ce56)</name>
    <name type="common">Polyangium cellulosum (strain So ce56)</name>
    <dbReference type="NCBI Taxonomy" id="448385"/>
    <lineage>
        <taxon>Bacteria</taxon>
        <taxon>Pseudomonadati</taxon>
        <taxon>Myxococcota</taxon>
        <taxon>Polyangia</taxon>
        <taxon>Polyangiales</taxon>
        <taxon>Polyangiaceae</taxon>
        <taxon>Sorangium</taxon>
    </lineage>
</organism>
<keyword evidence="3" id="KW-1185">Reference proteome</keyword>
<dbReference type="OrthoDB" id="323926at2"/>
<dbReference type="Pfam" id="PF21211">
    <property type="entry name" value="FkbH_N"/>
    <property type="match status" value="1"/>
</dbReference>
<dbReference type="InterPro" id="IPR036514">
    <property type="entry name" value="SGNH_hydro_sf"/>
</dbReference>
<dbReference type="BioCyc" id="SCEL448385:SCE_RS42110-MONOMER"/>
<evidence type="ECO:0000259" key="1">
    <source>
        <dbReference type="Pfam" id="PF21211"/>
    </source>
</evidence>
<feature type="domain" description="BF1531-like N-terminal" evidence="1">
    <location>
        <begin position="22"/>
        <end position="217"/>
    </location>
</feature>
<dbReference type="Gene3D" id="3.40.50.1000">
    <property type="entry name" value="HAD superfamily/HAD-like"/>
    <property type="match status" value="1"/>
</dbReference>
<dbReference type="SUPFAM" id="SSF56784">
    <property type="entry name" value="HAD-like"/>
    <property type="match status" value="1"/>
</dbReference>
<dbReference type="NCBIfam" id="TIGR01681">
    <property type="entry name" value="HAD-SF-IIIC"/>
    <property type="match status" value="1"/>
</dbReference>
<dbReference type="Gene3D" id="3.40.50.1110">
    <property type="entry name" value="SGNH hydrolase"/>
    <property type="match status" value="1"/>
</dbReference>
<protein>
    <submittedName>
        <fullName evidence="2">FkbH-protein</fullName>
    </submittedName>
</protein>
<dbReference type="NCBIfam" id="TIGR01686">
    <property type="entry name" value="FkbH"/>
    <property type="match status" value="1"/>
</dbReference>
<accession>A9FN49</accession>
<dbReference type="InterPro" id="IPR036412">
    <property type="entry name" value="HAD-like_sf"/>
</dbReference>
<name>A9FN49_SORC5</name>
<dbReference type="InterPro" id="IPR010037">
    <property type="entry name" value="FkbH_domain"/>
</dbReference>
<dbReference type="STRING" id="448385.sce8221"/>